<dbReference type="EMBL" id="WBSL01000001">
    <property type="protein sequence ID" value="MPY65456.1"/>
    <property type="molecule type" value="Genomic_DNA"/>
</dbReference>
<keyword evidence="1" id="KW-0732">Signal</keyword>
<feature type="chain" id="PRO_5031551646" description="DUF1795 domain-containing protein" evidence="1">
    <location>
        <begin position="22"/>
        <end position="174"/>
    </location>
</feature>
<dbReference type="Proteomes" id="UP000484842">
    <property type="component" value="Unassembled WGS sequence"/>
</dbReference>
<accession>A0A7X1TQH8</accession>
<gene>
    <name evidence="2" type="ORF">F8S09_01955</name>
</gene>
<organism evidence="2 3">
    <name type="scientific">Deinococcus terrestris</name>
    <dbReference type="NCBI Taxonomy" id="2651870"/>
    <lineage>
        <taxon>Bacteria</taxon>
        <taxon>Thermotogati</taxon>
        <taxon>Deinococcota</taxon>
        <taxon>Deinococci</taxon>
        <taxon>Deinococcales</taxon>
        <taxon>Deinococcaceae</taxon>
        <taxon>Deinococcus</taxon>
    </lineage>
</organism>
<reference evidence="2 3" key="1">
    <citation type="submission" date="2019-10" db="EMBL/GenBank/DDBJ databases">
        <title>Deinococcus sp. isolated from soil.</title>
        <authorList>
            <person name="Li Y."/>
            <person name="Wang J."/>
        </authorList>
    </citation>
    <scope>NUCLEOTIDE SEQUENCE [LARGE SCALE GENOMIC DNA]</scope>
    <source>
        <strain evidence="2 3">SDU3-2</strain>
    </source>
</reference>
<comment type="caution">
    <text evidence="2">The sequence shown here is derived from an EMBL/GenBank/DDBJ whole genome shotgun (WGS) entry which is preliminary data.</text>
</comment>
<sequence>MKKSLLTLMALALLGTPAALAAPLKLQNVPVTVETSPKLYVLNDAGIARAFPSAAGRPEAVFLTEDRKVTMAFDWREAKLAPAGVAALTNEFVAGLRGQVPNLKTIRSAAVQVGGHPWGQIIFTTPGQGDDRRFEMLLTSAGGRLLVVTVASNVKDYSRNENVVRNFASSLRVN</sequence>
<evidence type="ECO:0000256" key="1">
    <source>
        <dbReference type="SAM" id="SignalP"/>
    </source>
</evidence>
<dbReference type="Gene3D" id="3.40.1000.10">
    <property type="entry name" value="Mog1/PsbP, alpha/beta/alpha sandwich"/>
    <property type="match status" value="1"/>
</dbReference>
<evidence type="ECO:0000313" key="3">
    <source>
        <dbReference type="Proteomes" id="UP000484842"/>
    </source>
</evidence>
<evidence type="ECO:0008006" key="4">
    <source>
        <dbReference type="Google" id="ProtNLM"/>
    </source>
</evidence>
<evidence type="ECO:0000313" key="2">
    <source>
        <dbReference type="EMBL" id="MPY65456.1"/>
    </source>
</evidence>
<name>A0A7X1TQH8_9DEIO</name>
<dbReference type="AlphaFoldDB" id="A0A7X1TQH8"/>
<keyword evidence="3" id="KW-1185">Reference proteome</keyword>
<dbReference type="RefSeq" id="WP_152868468.1">
    <property type="nucleotide sequence ID" value="NZ_WBSL01000001.1"/>
</dbReference>
<feature type="signal peptide" evidence="1">
    <location>
        <begin position="1"/>
        <end position="21"/>
    </location>
</feature>
<proteinExistence type="predicted"/>
<protein>
    <recommendedName>
        <fullName evidence="4">DUF1795 domain-containing protein</fullName>
    </recommendedName>
</protein>